<name>A0ABP9QFR4_9PSEU</name>
<feature type="transmembrane region" description="Helical" evidence="7">
    <location>
        <begin position="204"/>
        <end position="221"/>
    </location>
</feature>
<feature type="transmembrane region" description="Helical" evidence="7">
    <location>
        <begin position="136"/>
        <end position="158"/>
    </location>
</feature>
<dbReference type="InterPro" id="IPR006153">
    <property type="entry name" value="Cation/H_exchanger_TM"/>
</dbReference>
<gene>
    <name evidence="9" type="ORF">GCM10023321_45150</name>
</gene>
<dbReference type="PANTHER" id="PTHR32468">
    <property type="entry name" value="CATION/H + ANTIPORTER"/>
    <property type="match status" value="1"/>
</dbReference>
<keyword evidence="10" id="KW-1185">Reference proteome</keyword>
<feature type="transmembrane region" description="Helical" evidence="7">
    <location>
        <begin position="355"/>
        <end position="372"/>
    </location>
</feature>
<proteinExistence type="predicted"/>
<keyword evidence="3 7" id="KW-0812">Transmembrane</keyword>
<evidence type="ECO:0000313" key="10">
    <source>
        <dbReference type="Proteomes" id="UP001428817"/>
    </source>
</evidence>
<evidence type="ECO:0000313" key="9">
    <source>
        <dbReference type="EMBL" id="GAA5161229.1"/>
    </source>
</evidence>
<evidence type="ECO:0000256" key="2">
    <source>
        <dbReference type="ARBA" id="ARBA00022448"/>
    </source>
</evidence>
<organism evidence="9 10">
    <name type="scientific">Pseudonocardia eucalypti</name>
    <dbReference type="NCBI Taxonomy" id="648755"/>
    <lineage>
        <taxon>Bacteria</taxon>
        <taxon>Bacillati</taxon>
        <taxon>Actinomycetota</taxon>
        <taxon>Actinomycetes</taxon>
        <taxon>Pseudonocardiales</taxon>
        <taxon>Pseudonocardiaceae</taxon>
        <taxon>Pseudonocardia</taxon>
    </lineage>
</organism>
<feature type="transmembrane region" description="Helical" evidence="7">
    <location>
        <begin position="289"/>
        <end position="306"/>
    </location>
</feature>
<feature type="transmembrane region" description="Helical" evidence="7">
    <location>
        <begin position="257"/>
        <end position="277"/>
    </location>
</feature>
<feature type="transmembrane region" description="Helical" evidence="7">
    <location>
        <begin position="170"/>
        <end position="192"/>
    </location>
</feature>
<feature type="transmembrane region" description="Helical" evidence="7">
    <location>
        <begin position="312"/>
        <end position="334"/>
    </location>
</feature>
<dbReference type="InterPro" id="IPR050794">
    <property type="entry name" value="CPA2_transporter"/>
</dbReference>
<evidence type="ECO:0000256" key="5">
    <source>
        <dbReference type="ARBA" id="ARBA00023065"/>
    </source>
</evidence>
<comment type="subcellular location">
    <subcellularLocation>
        <location evidence="1">Membrane</location>
        <topology evidence="1">Multi-pass membrane protein</topology>
    </subcellularLocation>
</comment>
<dbReference type="Proteomes" id="UP001428817">
    <property type="component" value="Unassembled WGS sequence"/>
</dbReference>
<dbReference type="PANTHER" id="PTHR32468:SF0">
    <property type="entry name" value="K(+)_H(+) ANTIPORTER 1"/>
    <property type="match status" value="1"/>
</dbReference>
<evidence type="ECO:0000256" key="7">
    <source>
        <dbReference type="SAM" id="Phobius"/>
    </source>
</evidence>
<dbReference type="EMBL" id="BAABJP010000023">
    <property type="protein sequence ID" value="GAA5161229.1"/>
    <property type="molecule type" value="Genomic_DNA"/>
</dbReference>
<keyword evidence="5" id="KW-0406">Ion transport</keyword>
<reference evidence="10" key="1">
    <citation type="journal article" date="2019" name="Int. J. Syst. Evol. Microbiol.">
        <title>The Global Catalogue of Microorganisms (GCM) 10K type strain sequencing project: providing services to taxonomists for standard genome sequencing and annotation.</title>
        <authorList>
            <consortium name="The Broad Institute Genomics Platform"/>
            <consortium name="The Broad Institute Genome Sequencing Center for Infectious Disease"/>
            <person name="Wu L."/>
            <person name="Ma J."/>
        </authorList>
    </citation>
    <scope>NUCLEOTIDE SEQUENCE [LARGE SCALE GENOMIC DNA]</scope>
    <source>
        <strain evidence="10">JCM 18303</strain>
    </source>
</reference>
<evidence type="ECO:0000256" key="4">
    <source>
        <dbReference type="ARBA" id="ARBA00022989"/>
    </source>
</evidence>
<feature type="transmembrane region" description="Helical" evidence="7">
    <location>
        <begin position="103"/>
        <end position="124"/>
    </location>
</feature>
<feature type="domain" description="Cation/H+ exchanger transmembrane" evidence="8">
    <location>
        <begin position="32"/>
        <end position="394"/>
    </location>
</feature>
<feature type="transmembrane region" description="Helical" evidence="7">
    <location>
        <begin position="233"/>
        <end position="251"/>
    </location>
</feature>
<sequence>MVTAHVLAVTVVVLALARLGGAAAKLVASDKVIGEIAVGLAAIPTLSFIAGPDLPRLLAPSQVMAGVGALAEAGLVLFLVGLAHGLRSGLRGRERLAVRRVAFVGYVVPLCLGGLLGAWLLAHGGAEQRGTASKTAFVLFVAVAMAITAVPVLSRILADRELDDTSVGKVSLGAAIVMDVAGWLMLSVAVSLTVGSPAASVRSMSMLVGGALLALLLRRVLQADAVDQMAGRYRSPAMAVVAIIALVVAHFTHQAGLTAILGAVLVVVAIPMSGVWPSIVSGISRRARPLVPLYFATAGFSVLSAAPTVPPWSLVTLVLVVAVVGKVGGGYLGARLGGQNTWDAARTGALMNTRGLTELLVLQVGYSTNIISATLYLAILPMTLVTTASTGPALAMIGRLERRRREKDLAARSTPVDTPAPEL</sequence>
<dbReference type="RefSeq" id="WP_345703046.1">
    <property type="nucleotide sequence ID" value="NZ_BAABJP010000023.1"/>
</dbReference>
<keyword evidence="6 7" id="KW-0472">Membrane</keyword>
<keyword evidence="2" id="KW-0813">Transport</keyword>
<protein>
    <recommendedName>
        <fullName evidence="8">Cation/H+ exchanger transmembrane domain-containing protein</fullName>
    </recommendedName>
</protein>
<accession>A0ABP9QFR4</accession>
<evidence type="ECO:0000256" key="3">
    <source>
        <dbReference type="ARBA" id="ARBA00022692"/>
    </source>
</evidence>
<dbReference type="Pfam" id="PF00999">
    <property type="entry name" value="Na_H_Exchanger"/>
    <property type="match status" value="1"/>
</dbReference>
<feature type="transmembrane region" description="Helical" evidence="7">
    <location>
        <begin position="63"/>
        <end position="82"/>
    </location>
</feature>
<evidence type="ECO:0000259" key="8">
    <source>
        <dbReference type="Pfam" id="PF00999"/>
    </source>
</evidence>
<evidence type="ECO:0000256" key="1">
    <source>
        <dbReference type="ARBA" id="ARBA00004141"/>
    </source>
</evidence>
<dbReference type="InterPro" id="IPR038770">
    <property type="entry name" value="Na+/solute_symporter_sf"/>
</dbReference>
<dbReference type="Gene3D" id="1.20.1530.20">
    <property type="match status" value="1"/>
</dbReference>
<evidence type="ECO:0000256" key="6">
    <source>
        <dbReference type="ARBA" id="ARBA00023136"/>
    </source>
</evidence>
<comment type="caution">
    <text evidence="9">The sequence shown here is derived from an EMBL/GenBank/DDBJ whole genome shotgun (WGS) entry which is preliminary data.</text>
</comment>
<keyword evidence="4 7" id="KW-1133">Transmembrane helix</keyword>